<dbReference type="GO" id="GO:0003755">
    <property type="term" value="F:peptidyl-prolyl cis-trans isomerase activity"/>
    <property type="evidence" value="ECO:0007669"/>
    <property type="project" value="UniProtKB-UniRule"/>
</dbReference>
<dbReference type="PANTHER" id="PTHR47861">
    <property type="entry name" value="FKBP-TYPE PEPTIDYL-PROLYL CIS-TRANS ISOMERASE SLYD"/>
    <property type="match status" value="1"/>
</dbReference>
<evidence type="ECO:0000256" key="1">
    <source>
        <dbReference type="ARBA" id="ARBA00000971"/>
    </source>
</evidence>
<dbReference type="OrthoDB" id="8615at2157"/>
<dbReference type="STRING" id="195522.BD01_1782"/>
<keyword evidence="11" id="KW-0687">Ribonucleoprotein</keyword>
<sequence length="166" mass="18478">MKVEAGDYVLFNYVGRFENGEVFDTSIEELARKHGVYVEDREYGPMWARIGVGEIIPGLDEAIIGMEPGEKKTVMVPPEKAYGMPNPELIIKVPVEEFTRAGLEPQEGLYVMTDSGIAKILKVEENMVSLDFNHPLAGKTLIFEVEVIEVKKSEADVDKGSTLEDN</sequence>
<reference evidence="11 12" key="1">
    <citation type="submission" date="2014-02" db="EMBL/GenBank/DDBJ databases">
        <title>Genome Sequence of an Hyperthermophilic Archaeon, Thermococcus nautili 30-1, producing viral vesicles.</title>
        <authorList>
            <person name="Oberto J."/>
            <person name="Gaudin M."/>
            <person name="Cossu M."/>
            <person name="Gorlas A."/>
            <person name="Slesarev A."/>
            <person name="Marguet E."/>
            <person name="Forterre P."/>
        </authorList>
    </citation>
    <scope>NUCLEOTIDE SEQUENCE [LARGE SCALE GENOMIC DNA]</scope>
    <source>
        <strain evidence="11 12">30-1</strain>
    </source>
</reference>
<dbReference type="EC" id="5.2.1.8" evidence="9"/>
<evidence type="ECO:0000313" key="11">
    <source>
        <dbReference type="EMBL" id="AHL23385.1"/>
    </source>
</evidence>
<gene>
    <name evidence="11" type="ORF">BD01_1782</name>
</gene>
<name>W8P760_9EURY</name>
<dbReference type="InterPro" id="IPR046357">
    <property type="entry name" value="PPIase_dom_sf"/>
</dbReference>
<dbReference type="Pfam" id="PF00254">
    <property type="entry name" value="FKBP_C"/>
    <property type="match status" value="1"/>
</dbReference>
<feature type="domain" description="PPIase FKBP-type" evidence="10">
    <location>
        <begin position="6"/>
        <end position="151"/>
    </location>
</feature>
<keyword evidence="11" id="KW-0689">Ribosomal protein</keyword>
<dbReference type="Proteomes" id="UP000019434">
    <property type="component" value="Chromosome"/>
</dbReference>
<dbReference type="PANTHER" id="PTHR47861:SF3">
    <property type="entry name" value="FKBP-TYPE PEPTIDYL-PROLYL CIS-TRANS ISOMERASE SLYD"/>
    <property type="match status" value="1"/>
</dbReference>
<accession>W8P760</accession>
<dbReference type="Gene3D" id="3.10.50.40">
    <property type="match status" value="1"/>
</dbReference>
<dbReference type="EMBL" id="CP007264">
    <property type="protein sequence ID" value="AHL23385.1"/>
    <property type="molecule type" value="Genomic_DNA"/>
</dbReference>
<evidence type="ECO:0000256" key="7">
    <source>
        <dbReference type="ARBA" id="ARBA00023235"/>
    </source>
</evidence>
<dbReference type="GO" id="GO:0005840">
    <property type="term" value="C:ribosome"/>
    <property type="evidence" value="ECO:0007669"/>
    <property type="project" value="UniProtKB-KW"/>
</dbReference>
<comment type="catalytic activity">
    <reaction evidence="1 8 9">
        <text>[protein]-peptidylproline (omega=180) = [protein]-peptidylproline (omega=0)</text>
        <dbReference type="Rhea" id="RHEA:16237"/>
        <dbReference type="Rhea" id="RHEA-COMP:10747"/>
        <dbReference type="Rhea" id="RHEA-COMP:10748"/>
        <dbReference type="ChEBI" id="CHEBI:83833"/>
        <dbReference type="ChEBI" id="CHEBI:83834"/>
        <dbReference type="EC" id="5.2.1.8"/>
    </reaction>
</comment>
<comment type="similarity">
    <text evidence="3 9">Belongs to the FKBP-type PPIase family.</text>
</comment>
<dbReference type="AlphaFoldDB" id="W8P760"/>
<evidence type="ECO:0000313" key="12">
    <source>
        <dbReference type="Proteomes" id="UP000019434"/>
    </source>
</evidence>
<evidence type="ECO:0000256" key="8">
    <source>
        <dbReference type="PROSITE-ProRule" id="PRU00277"/>
    </source>
</evidence>
<keyword evidence="6" id="KW-0143">Chaperone</keyword>
<dbReference type="GeneID" id="24958301"/>
<evidence type="ECO:0000256" key="5">
    <source>
        <dbReference type="ARBA" id="ARBA00023110"/>
    </source>
</evidence>
<proteinExistence type="inferred from homology"/>
<evidence type="ECO:0000256" key="2">
    <source>
        <dbReference type="ARBA" id="ARBA00004496"/>
    </source>
</evidence>
<dbReference type="eggNOG" id="arCOG00981">
    <property type="taxonomic scope" value="Archaea"/>
</dbReference>
<dbReference type="KEGG" id="tnu:BD01_1782"/>
<dbReference type="PROSITE" id="PS50059">
    <property type="entry name" value="FKBP_PPIASE"/>
    <property type="match status" value="1"/>
</dbReference>
<comment type="subcellular location">
    <subcellularLocation>
        <location evidence="2">Cytoplasm</location>
    </subcellularLocation>
</comment>
<evidence type="ECO:0000256" key="4">
    <source>
        <dbReference type="ARBA" id="ARBA00022490"/>
    </source>
</evidence>
<protein>
    <recommendedName>
        <fullName evidence="9">Peptidyl-prolyl cis-trans isomerase</fullName>
        <ecNumber evidence="9">5.2.1.8</ecNumber>
    </recommendedName>
</protein>
<dbReference type="InterPro" id="IPR001179">
    <property type="entry name" value="PPIase_FKBP_dom"/>
</dbReference>
<keyword evidence="12" id="KW-1185">Reference proteome</keyword>
<keyword evidence="7 8" id="KW-0413">Isomerase</keyword>
<evidence type="ECO:0000256" key="3">
    <source>
        <dbReference type="ARBA" id="ARBA00006577"/>
    </source>
</evidence>
<evidence type="ECO:0000256" key="9">
    <source>
        <dbReference type="RuleBase" id="RU003915"/>
    </source>
</evidence>
<dbReference type="GO" id="GO:0005737">
    <property type="term" value="C:cytoplasm"/>
    <property type="evidence" value="ECO:0007669"/>
    <property type="project" value="UniProtKB-SubCell"/>
</dbReference>
<organism evidence="11 12">
    <name type="scientific">Thermococcus nautili</name>
    <dbReference type="NCBI Taxonomy" id="195522"/>
    <lineage>
        <taxon>Archaea</taxon>
        <taxon>Methanobacteriati</taxon>
        <taxon>Methanobacteriota</taxon>
        <taxon>Thermococci</taxon>
        <taxon>Thermococcales</taxon>
        <taxon>Thermococcaceae</taxon>
        <taxon>Thermococcus</taxon>
    </lineage>
</organism>
<dbReference type="GO" id="GO:0042026">
    <property type="term" value="P:protein refolding"/>
    <property type="evidence" value="ECO:0007669"/>
    <property type="project" value="UniProtKB-ARBA"/>
</dbReference>
<keyword evidence="4" id="KW-0963">Cytoplasm</keyword>
<evidence type="ECO:0000259" key="10">
    <source>
        <dbReference type="PROSITE" id="PS50059"/>
    </source>
</evidence>
<dbReference type="SUPFAM" id="SSF54534">
    <property type="entry name" value="FKBP-like"/>
    <property type="match status" value="1"/>
</dbReference>
<dbReference type="RefSeq" id="WP_042692016.1">
    <property type="nucleotide sequence ID" value="NZ_CP007264.1"/>
</dbReference>
<evidence type="ECO:0000256" key="6">
    <source>
        <dbReference type="ARBA" id="ARBA00023186"/>
    </source>
</evidence>
<keyword evidence="5 8" id="KW-0697">Rotamase</keyword>
<dbReference type="HOGENOM" id="CLU_098197_2_0_2"/>